<keyword evidence="1" id="KW-0808">Transferase</keyword>
<comment type="caution">
    <text evidence="1">The sequence shown here is derived from an EMBL/GenBank/DDBJ whole genome shotgun (WGS) entry which is preliminary data.</text>
</comment>
<protein>
    <submittedName>
        <fullName evidence="1">1-acyl-sn-glycerol-3-phosphate acyltransferase</fullName>
    </submittedName>
</protein>
<organism evidence="1 2">
    <name type="scientific">Lutimaribacter degradans</name>
    <dbReference type="NCBI Taxonomy" id="2945989"/>
    <lineage>
        <taxon>Bacteria</taxon>
        <taxon>Pseudomonadati</taxon>
        <taxon>Pseudomonadota</taxon>
        <taxon>Alphaproteobacteria</taxon>
        <taxon>Rhodobacterales</taxon>
        <taxon>Roseobacteraceae</taxon>
        <taxon>Lutimaribacter</taxon>
    </lineage>
</organism>
<dbReference type="EMBL" id="JAMQGO010000004">
    <property type="protein sequence ID" value="MCM2562243.1"/>
    <property type="molecule type" value="Genomic_DNA"/>
</dbReference>
<sequence length="270" mass="30313">MPPEPAPSPIGPMGWVRGLLRAAAIIVVIVPSLLLTVLGHYLVERPFFRPQRPFTPYLTILVCRSALVVMGLRYIRRGARMAARGAVVANHSSWLDIFALNAGKRIYFVSKSEVAGWPGIGILARATGTVFINRDRREARQQQEIFQQRLLAGHKLLFFPEGTSTDGSVVLPFKTTLFEAFFADGLRHEMHIQPCTVIYHPPESEDRQFYGWWGDMAFGPHLLKVLAAPKQGAVEVVYHQPVRVDDFPNRKSLAAHVEDVVRSAMPPNRR</sequence>
<evidence type="ECO:0000313" key="1">
    <source>
        <dbReference type="EMBL" id="MCM2562243.1"/>
    </source>
</evidence>
<dbReference type="Proteomes" id="UP001203036">
    <property type="component" value="Unassembled WGS sequence"/>
</dbReference>
<proteinExistence type="predicted"/>
<accession>A0ACC5ZVM9</accession>
<keyword evidence="2" id="KW-1185">Reference proteome</keyword>
<name>A0ACC5ZVM9_9RHOB</name>
<keyword evidence="1" id="KW-0012">Acyltransferase</keyword>
<gene>
    <name evidence="1" type="ORF">M8744_08795</name>
</gene>
<evidence type="ECO:0000313" key="2">
    <source>
        <dbReference type="Proteomes" id="UP001203036"/>
    </source>
</evidence>
<reference evidence="1" key="1">
    <citation type="submission" date="2022-06" db="EMBL/GenBank/DDBJ databases">
        <title>Lutimaribacter sp. EGI FJ00013, a novel bacterium isolated from a salt lake sediment enrichment.</title>
        <authorList>
            <person name="Gao L."/>
            <person name="Fang B.-Z."/>
            <person name="Li W.-J."/>
        </authorList>
    </citation>
    <scope>NUCLEOTIDE SEQUENCE</scope>
    <source>
        <strain evidence="1">EGI FJ00013</strain>
    </source>
</reference>